<organism evidence="2 3">
    <name type="scientific">Mucilaginibacter gossypiicola</name>
    <dbReference type="NCBI Taxonomy" id="551995"/>
    <lineage>
        <taxon>Bacteria</taxon>
        <taxon>Pseudomonadati</taxon>
        <taxon>Bacteroidota</taxon>
        <taxon>Sphingobacteriia</taxon>
        <taxon>Sphingobacteriales</taxon>
        <taxon>Sphingobacteriaceae</taxon>
        <taxon>Mucilaginibacter</taxon>
    </lineage>
</organism>
<dbReference type="AlphaFoldDB" id="A0A1H8DFN4"/>
<keyword evidence="3" id="KW-1185">Reference proteome</keyword>
<keyword evidence="1" id="KW-0472">Membrane</keyword>
<dbReference type="STRING" id="551995.SAMN05192574_102331"/>
<proteinExistence type="predicted"/>
<evidence type="ECO:0000313" key="3">
    <source>
        <dbReference type="Proteomes" id="UP000198942"/>
    </source>
</evidence>
<keyword evidence="1" id="KW-0812">Transmembrane</keyword>
<reference evidence="3" key="1">
    <citation type="submission" date="2016-10" db="EMBL/GenBank/DDBJ databases">
        <authorList>
            <person name="Varghese N."/>
            <person name="Submissions S."/>
        </authorList>
    </citation>
    <scope>NUCLEOTIDE SEQUENCE [LARGE SCALE GENOMIC DNA]</scope>
    <source>
        <strain evidence="3">Gh-48</strain>
    </source>
</reference>
<protein>
    <submittedName>
        <fullName evidence="2">Uncharacterized protein</fullName>
    </submittedName>
</protein>
<evidence type="ECO:0000256" key="1">
    <source>
        <dbReference type="SAM" id="Phobius"/>
    </source>
</evidence>
<gene>
    <name evidence="2" type="ORF">SAMN05192574_102331</name>
</gene>
<sequence>MFSARTRYSAGHQKRRNSGIPTVYIRGDITNFFKANAMFKYLQQIFRPAYSAKHPVNLPDRCIPFSLKKFSMPSAILAIFFICFPGISFAHGFKFKLKNTSKTDVAVFYKVSKKSGSAKIKALMNLKPGEEKLKDIKVDKEDTVAFYGQDTENNTSVMIKKDYNSLEKNKDGVCYVPIIVPQKESSNFESLDGLSVKLEHNKVLSFLLKMDSTSMSSLSMLENNFQNIYPLGTFIFVDTKTNRLLLPPLEPSFWNSNETYLTIQDSLYAMVNAEHRGMANAQVAYFVAKMFDSLRVNNTAELEFKARLSLLRWKPTPSANIYQVFNDKAVQGFLQNCYAQIDNPDVEYQRYRLYFLSSYERIDDLEIFGKQYYNFGNETDLSLGNIAQVFSTSLGVMYTKNKTLSNYYSVQGAVLRTKAYDFTSQLFNGFKNNVKSKIIASTYANQNKIIAAIVDEYKSLVAYNPDPIRLSLQAIDPKDANPSLVPIQTTISNLSPYTLLPADTTKQASAIANNYKIDTYNNKVKFYNSHLKQINDLFKQLDQTNSDLARISQSNPDKGFSSSVNAPGLIKEIEVNSQIVRKE</sequence>
<accession>A0A1H8DFN4</accession>
<feature type="transmembrane region" description="Helical" evidence="1">
    <location>
        <begin position="75"/>
        <end position="93"/>
    </location>
</feature>
<dbReference type="EMBL" id="FOCL01000002">
    <property type="protein sequence ID" value="SEN06102.1"/>
    <property type="molecule type" value="Genomic_DNA"/>
</dbReference>
<dbReference type="Proteomes" id="UP000198942">
    <property type="component" value="Unassembled WGS sequence"/>
</dbReference>
<evidence type="ECO:0000313" key="2">
    <source>
        <dbReference type="EMBL" id="SEN06102.1"/>
    </source>
</evidence>
<keyword evidence="1" id="KW-1133">Transmembrane helix</keyword>
<name>A0A1H8DFN4_9SPHI</name>